<evidence type="ECO:0000313" key="3">
    <source>
        <dbReference type="Proteomes" id="UP000034753"/>
    </source>
</evidence>
<name>A0A0G0YTK3_9BACT</name>
<organism evidence="2 3">
    <name type="scientific">Candidatus Daviesbacteria bacterium GW2011_GWB1_41_5</name>
    <dbReference type="NCBI Taxonomy" id="1618429"/>
    <lineage>
        <taxon>Bacteria</taxon>
        <taxon>Candidatus Daviesiibacteriota</taxon>
    </lineage>
</organism>
<protein>
    <submittedName>
        <fullName evidence="2">Glycosyl transferase</fullName>
    </submittedName>
</protein>
<dbReference type="PANTHER" id="PTHR12526">
    <property type="entry name" value="GLYCOSYLTRANSFERASE"/>
    <property type="match status" value="1"/>
</dbReference>
<evidence type="ECO:0000259" key="1">
    <source>
        <dbReference type="Pfam" id="PF00534"/>
    </source>
</evidence>
<proteinExistence type="predicted"/>
<dbReference type="Gene3D" id="3.40.50.2000">
    <property type="entry name" value="Glycogen Phosphorylase B"/>
    <property type="match status" value="2"/>
</dbReference>
<sequence>MSVSIVTVGNLGEKENLKTMEVLPAIDTFAKEGELKQVICQINKNFYFPNTHSAIPTPIRYFVRALEKYLHLPLEKVRLKLFDYFAALKLQKADVTFLHPLRFGRVGRKAKKNGSIVIGVATTAHPLFDEEVYRREHEKFGVPFTEEDARSFRKRVSVVNNFDYLVTFTDFTKSTFIEQGFPAEKIFVASMDIPIPQVIERVHTDKFKVVYVAYTTPRKGLHYLLEAWDSLDLPNSELVLVGKFLSDVPKKMMEYYDSTISRHPNITLVGGTQDPWHYYKDASVFVHPALSECFGKVIAEAMASKVPVIVTENAPCIVEDGKTGFIVPIRDSKAIAEKIKYLYNNRDVAERMGHEARIAVETKQPFGKAVLGFYKEILKREARAR</sequence>
<accession>A0A0G0YTK3</accession>
<dbReference type="SUPFAM" id="SSF53756">
    <property type="entry name" value="UDP-Glycosyltransferase/glycogen phosphorylase"/>
    <property type="match status" value="1"/>
</dbReference>
<feature type="domain" description="Glycosyl transferase family 1" evidence="1">
    <location>
        <begin position="203"/>
        <end position="357"/>
    </location>
</feature>
<gene>
    <name evidence="2" type="ORF">UU67_C0035G0003</name>
</gene>
<evidence type="ECO:0000313" key="2">
    <source>
        <dbReference type="EMBL" id="KKS12976.1"/>
    </source>
</evidence>
<dbReference type="EMBL" id="LCBN01000035">
    <property type="protein sequence ID" value="KKS12976.1"/>
    <property type="molecule type" value="Genomic_DNA"/>
</dbReference>
<dbReference type="CDD" id="cd03801">
    <property type="entry name" value="GT4_PimA-like"/>
    <property type="match status" value="1"/>
</dbReference>
<reference evidence="2 3" key="1">
    <citation type="journal article" date="2015" name="Nature">
        <title>rRNA introns, odd ribosomes, and small enigmatic genomes across a large radiation of phyla.</title>
        <authorList>
            <person name="Brown C.T."/>
            <person name="Hug L.A."/>
            <person name="Thomas B.C."/>
            <person name="Sharon I."/>
            <person name="Castelle C.J."/>
            <person name="Singh A."/>
            <person name="Wilkins M.J."/>
            <person name="Williams K.H."/>
            <person name="Banfield J.F."/>
        </authorList>
    </citation>
    <scope>NUCLEOTIDE SEQUENCE [LARGE SCALE GENOMIC DNA]</scope>
</reference>
<dbReference type="Proteomes" id="UP000034753">
    <property type="component" value="Unassembled WGS sequence"/>
</dbReference>
<keyword evidence="2" id="KW-0808">Transferase</keyword>
<dbReference type="Pfam" id="PF00534">
    <property type="entry name" value="Glycos_transf_1"/>
    <property type="match status" value="1"/>
</dbReference>
<dbReference type="InterPro" id="IPR001296">
    <property type="entry name" value="Glyco_trans_1"/>
</dbReference>
<dbReference type="AlphaFoldDB" id="A0A0G0YTK3"/>
<dbReference type="GO" id="GO:0016757">
    <property type="term" value="F:glycosyltransferase activity"/>
    <property type="evidence" value="ECO:0007669"/>
    <property type="project" value="InterPro"/>
</dbReference>
<comment type="caution">
    <text evidence="2">The sequence shown here is derived from an EMBL/GenBank/DDBJ whole genome shotgun (WGS) entry which is preliminary data.</text>
</comment>